<dbReference type="GO" id="GO:0007165">
    <property type="term" value="P:signal transduction"/>
    <property type="evidence" value="ECO:0007669"/>
    <property type="project" value="InterPro"/>
</dbReference>
<dbReference type="PANTHER" id="PTHR46270">
    <property type="entry name" value="ARMADILLO-TYPE FOLD-RELATED"/>
    <property type="match status" value="1"/>
</dbReference>
<gene>
    <name evidence="2" type="ORF">RFH988_LOCUS7873</name>
</gene>
<dbReference type="EMBL" id="CAJNOO010000256">
    <property type="protein sequence ID" value="CAF0879156.1"/>
    <property type="molecule type" value="Genomic_DNA"/>
</dbReference>
<dbReference type="SUPFAM" id="SSF48371">
    <property type="entry name" value="ARM repeat"/>
    <property type="match status" value="1"/>
</dbReference>
<evidence type="ECO:0000313" key="2">
    <source>
        <dbReference type="EMBL" id="CAF0879156.1"/>
    </source>
</evidence>
<accession>A0A813Y5G6</accession>
<dbReference type="PANTHER" id="PTHR46270:SF2">
    <property type="entry name" value="TIR DOMAIN-CONTAINING PROTEIN"/>
    <property type="match status" value="1"/>
</dbReference>
<name>A0A813Y5G6_9BILA</name>
<dbReference type="Proteomes" id="UP000663882">
    <property type="component" value="Unassembled WGS sequence"/>
</dbReference>
<feature type="domain" description="TIR" evidence="1">
    <location>
        <begin position="515"/>
        <end position="625"/>
    </location>
</feature>
<dbReference type="InterPro" id="IPR035897">
    <property type="entry name" value="Toll_tir_struct_dom_sf"/>
</dbReference>
<dbReference type="SUPFAM" id="SSF52200">
    <property type="entry name" value="Toll/Interleukin receptor TIR domain"/>
    <property type="match status" value="1"/>
</dbReference>
<protein>
    <recommendedName>
        <fullName evidence="1">TIR domain-containing protein</fullName>
    </recommendedName>
</protein>
<sequence length="781" mass="90737">MNTMDTTIIDQQCNLLLDQSGNSTENDNRLNEFFNIVTDELTKYSSMTTDFNVITKIVITLISIDKNKFCKQSQLNKHTLLIILRDYLIKFLFNQEKIELINKLSVLFHNIYYGCVLTDEIVQLFIYKPLIDEICLFFNEIEKYSNETKLIEAINRLLEIFQRIQMIRFDLQENSNLQLLFVTIAKCIVSKFFIDKLENLPKNMLELNPIETLLFDRCIEFMYWQPYENNILQRKHLSIICETLLRTTINLVSSSLLSEPLIQLACLLSLNIMITDNTTDENIVDNNYYHLIDHCISMLAQQGTAITKRTLLSTLCHLTYNIDMIVYMKNNLFLKPLLLKMSESDDAEISFNAYRILSIIMNEEDIKRLANGNKIVALFYLYFISMIDDPIQKTAFHSLLHSLKSLVQHKEIKIELINQGIIPLLIRCVIEANFHKTKTQQYALEILLALSFNKDALKILEQDTNFMNYLKTLENSTEENLQRVANHLLWQFDQKMSIPIVTKSDSSCSNKKFDIMLSYSHTDKKMCFQIYENLVKDGFHVWLDRDQIHGDTMTAMANAIENSEFVFICMSEAYKQSPYCQVEAQYAFERRCKLIPLVMKTKYKPDGWLGIIVSGKIYVDFSKFQFDSAYSILKTEIEKKRNTTDAHSKTITTSHQLLAPQSSSSSSSVVNQHQLVIDLPHCIDSWSTEHVRSFLINNNFTSLLPVFPDFNGHLLHQAYSMCQISRESMFQAMRHEVIANATVLPLTLATYLRFLDRLKIYIPVNINESSQIPMSSICNIM</sequence>
<dbReference type="AlphaFoldDB" id="A0A813Y5G6"/>
<reference evidence="2" key="1">
    <citation type="submission" date="2021-02" db="EMBL/GenBank/DDBJ databases">
        <authorList>
            <person name="Nowell W R."/>
        </authorList>
    </citation>
    <scope>NUCLEOTIDE SEQUENCE</scope>
</reference>
<proteinExistence type="predicted"/>
<evidence type="ECO:0000313" key="3">
    <source>
        <dbReference type="Proteomes" id="UP000663882"/>
    </source>
</evidence>
<dbReference type="InterPro" id="IPR011989">
    <property type="entry name" value="ARM-like"/>
</dbReference>
<dbReference type="Pfam" id="PF13676">
    <property type="entry name" value="TIR_2"/>
    <property type="match status" value="1"/>
</dbReference>
<dbReference type="InterPro" id="IPR016024">
    <property type="entry name" value="ARM-type_fold"/>
</dbReference>
<evidence type="ECO:0000259" key="1">
    <source>
        <dbReference type="Pfam" id="PF13676"/>
    </source>
</evidence>
<comment type="caution">
    <text evidence="2">The sequence shown here is derived from an EMBL/GenBank/DDBJ whole genome shotgun (WGS) entry which is preliminary data.</text>
</comment>
<dbReference type="InterPro" id="IPR000157">
    <property type="entry name" value="TIR_dom"/>
</dbReference>
<dbReference type="OrthoDB" id="10021967at2759"/>
<organism evidence="2 3">
    <name type="scientific">Rotaria sordida</name>
    <dbReference type="NCBI Taxonomy" id="392033"/>
    <lineage>
        <taxon>Eukaryota</taxon>
        <taxon>Metazoa</taxon>
        <taxon>Spiralia</taxon>
        <taxon>Gnathifera</taxon>
        <taxon>Rotifera</taxon>
        <taxon>Eurotatoria</taxon>
        <taxon>Bdelloidea</taxon>
        <taxon>Philodinida</taxon>
        <taxon>Philodinidae</taxon>
        <taxon>Rotaria</taxon>
    </lineage>
</organism>
<dbReference type="Gene3D" id="1.25.10.10">
    <property type="entry name" value="Leucine-rich Repeat Variant"/>
    <property type="match status" value="1"/>
</dbReference>
<dbReference type="Gene3D" id="3.40.50.10140">
    <property type="entry name" value="Toll/interleukin-1 receptor homology (TIR) domain"/>
    <property type="match status" value="1"/>
</dbReference>